<gene>
    <name evidence="1" type="ORF">PGLA2088_LOCUS38387</name>
</gene>
<feature type="non-terminal residue" evidence="1">
    <location>
        <position position="1"/>
    </location>
</feature>
<dbReference type="Proteomes" id="UP000626109">
    <property type="component" value="Unassembled WGS sequence"/>
</dbReference>
<protein>
    <submittedName>
        <fullName evidence="1">Uncharacterized protein</fullName>
    </submittedName>
</protein>
<proteinExistence type="predicted"/>
<reference evidence="1" key="1">
    <citation type="submission" date="2021-02" db="EMBL/GenBank/DDBJ databases">
        <authorList>
            <person name="Dougan E. K."/>
            <person name="Rhodes N."/>
            <person name="Thang M."/>
            <person name="Chan C."/>
        </authorList>
    </citation>
    <scope>NUCLEOTIDE SEQUENCE</scope>
</reference>
<evidence type="ECO:0000313" key="1">
    <source>
        <dbReference type="EMBL" id="CAE8715182.1"/>
    </source>
</evidence>
<sequence>LAEKLCDEFLEGGRSGCQGLARCNGVAARWGFAPTDLGFRRLLCVVEEASSVVAGTLKAFLQDSGALPKDPACDGLFDWDDLGGND</sequence>
<comment type="caution">
    <text evidence="1">The sequence shown here is derived from an EMBL/GenBank/DDBJ whole genome shotgun (WGS) entry which is preliminary data.</text>
</comment>
<dbReference type="EMBL" id="CAJNNW010032737">
    <property type="protein sequence ID" value="CAE8715182.1"/>
    <property type="molecule type" value="Genomic_DNA"/>
</dbReference>
<evidence type="ECO:0000313" key="2">
    <source>
        <dbReference type="Proteomes" id="UP000626109"/>
    </source>
</evidence>
<dbReference type="AlphaFoldDB" id="A0A813KXG4"/>
<accession>A0A813KXG4</accession>
<organism evidence="1 2">
    <name type="scientific">Polarella glacialis</name>
    <name type="common">Dinoflagellate</name>
    <dbReference type="NCBI Taxonomy" id="89957"/>
    <lineage>
        <taxon>Eukaryota</taxon>
        <taxon>Sar</taxon>
        <taxon>Alveolata</taxon>
        <taxon>Dinophyceae</taxon>
        <taxon>Suessiales</taxon>
        <taxon>Suessiaceae</taxon>
        <taxon>Polarella</taxon>
    </lineage>
</organism>
<name>A0A813KXG4_POLGL</name>